<evidence type="ECO:0000256" key="3">
    <source>
        <dbReference type="SAM" id="Coils"/>
    </source>
</evidence>
<sequence>MYYKYHGFLCVIILLINIKSLKTFNVNFHYNYNLQAEPFNAQIHKRESTSFFDKASFSLNGFDKIESIPVLFPIDICVFNLEGEKYATALHMKRNGARHLEVLKMKNGSYELIADIAAPKGIAMDCINFNNKGYVALALNLTEPVKYAKEGSPIYEIAGNRLRAVQYFPAPNLMSVYLRASGNEFFLLHTYSNSQDTPNLYCPYFKWSGSTFNKMGRIPCSNARQLAPFSIDYESYVAVANYADQRGRTSTNSEIYKYSRDKKKFVLFQKIKTNGAVDVQYFSVPNNEVRRQHFLVFGNSISTASLAKREKAKREGKNLEADSVFYLFDKGQFIPYQKLSLYAVKKFLPVQNVEAEKFILLVACTDQDIKIYNLNDWKFEESKVQFTEGALGKGVANMRIYQENEKSYLIIANELMADNETNIFLPIFKQEEDANALRQQIIDWAKAETQRLQNVNTKELSKRVEEKLKNLEQLKYLPKMQDVNEANIQTVITESLVYPKFKMSGNYWTALNYVNQALDALEIMLKQKQRLKRETSNENLEYVYDTLNVNNLNVNKLLKAKRVNKINTEKPEFDTIKAPKIIVSEKYNKVKSERVNPAESLDYRDEDEFMTIRNLQITGKLNEYQWSDLLNNTLKRKQEIQFLKAPVQIKNLKTDTLLVNSDKINEQNLGALIPINTGKYVINQDIQFAAPITANRVEISQRLNNLHVFQGHFDVLLKKSNKTQVIEGLKNVTNIKVLEPITIAGKMMGRQLEAISPNKFIHDELILQGNYMINGDVNINRQLNTLDLIDLKEKLSAKQILDMGIRMDKSLKDVNLKFVQPLRANNSLVSFVNQHDLQRLVKLNQDDIQIIEGTKVFKDSLEISRGFSEVKNLNGVDMEKLERNAFLRNNNQTIAVTMKIGKMSVKNINSPTVLLNSKNYTDYLTLTGNQTVKANLIIDNLKTQHLTVEHLNTDGKIFNQHLQDIYQQKSRNAPQEDLFQRNRKFHGSIYVQNLILNTTINNKTVEEIENQLLQLEGNIKYVGNFKFNYAMNVTNMTFQGKLNDITAEEFGKCWLQKSAEKQVFTAAQSIAVINAEEGVQLLGKLNGFTMDDLYAKTYWINRDEYIENVNFENPIEITGTLTTQTLNNYLVPQDVFYKQAKDSPIILHTLTVDEHFLVEGNINNLTSINDINICELQDFLYNPHVESLYVQQAYFAQTAPLYKTLNSHYIRKTLDSVWLANENVVLPYHIEIADAYFEGLLEFEGPINKMNLDYIKENYFSKSKPQEVSVAMVFSEGAECMGALNVNELQLFGPLIEEESQQHLNFNEFVQNTLKTSGPHIISGNWSLLEAIVQGNLNGVLINNLNLVDDIVHTVKPVQAYQLKALKTFKNAYIENLYADPFSYVNKVPIAKWINEAVYLYENYTIRGVTSIDSLNVYNNLMVLGKLNNISFNENSLLLQNTEQHIPGHMKIVSHLAAEKRFLTNNIENLYTDFINRQYITEFIENLVPASTTTEIKSHLVFNHPLKVEKYEGPEGFLTQNQWLKRDLNEQQQIVRNYMESNENIEDFIKVREYLKNITKTQVYKLDHFDVIQTIDIQAEEVFTLSLKFDSKIVDILVAFSAKGENATIYEWNLDKQQFEETNVYNWLALDPVSLKILQKRFEIFPQPVNVHQLEQFLQQDLKLFQEVLFNSPKLQNYYEFLNKNCILYSNILNTSMELQTFCLNSQQIAKINNFPHKPKQILLLNESLLALLYNNSLLVYDITSNSHIIRQKLPINNPLQMAFVSFKSYQFLAVLSNTPADSLNQGFVQIYRSVNSSHFKLLQSLECSTALQIKFSFIEKSQDLLLNILTVSSIKPYLIYQYQGVNGFQEVLTDSILPEDVRHFDLLKLYTKEQYLVSLTGPYKVTLIVIDIK</sequence>
<evidence type="ECO:0000313" key="5">
    <source>
        <dbReference type="Proteomes" id="UP000037069"/>
    </source>
</evidence>
<accession>A0A0L0BNY3</accession>
<comment type="caution">
    <text evidence="4">The sequence shown here is derived from an EMBL/GenBank/DDBJ whole genome shotgun (WGS) entry which is preliminary data.</text>
</comment>
<dbReference type="OMA" id="VRFENPI"/>
<evidence type="ECO:0008006" key="6">
    <source>
        <dbReference type="Google" id="ProtNLM"/>
    </source>
</evidence>
<evidence type="ECO:0000256" key="2">
    <source>
        <dbReference type="ARBA" id="ARBA00022737"/>
    </source>
</evidence>
<dbReference type="OrthoDB" id="188713at2759"/>
<gene>
    <name evidence="4" type="ORF">FF38_09796</name>
</gene>
<dbReference type="PANTHER" id="PTHR15261">
    <property type="entry name" value="THROMBOSPONDIN-TYPE LAMININ G DOMAIN AND EAR REPEAT-CONTAINING"/>
    <property type="match status" value="1"/>
</dbReference>
<keyword evidence="3" id="KW-0175">Coiled coil</keyword>
<feature type="coiled-coil region" evidence="3">
    <location>
        <begin position="514"/>
        <end position="541"/>
    </location>
</feature>
<dbReference type="PANTHER" id="PTHR15261:SF4">
    <property type="entry name" value="THROMBOSPONDIN-TYPE LAMININ G DOMAIN AND EAR REPEAT-CONTAINING PROTEIN"/>
    <property type="match status" value="1"/>
</dbReference>
<dbReference type="GO" id="GO:0007165">
    <property type="term" value="P:signal transduction"/>
    <property type="evidence" value="ECO:0007669"/>
    <property type="project" value="TreeGrafter"/>
</dbReference>
<keyword evidence="2" id="KW-0677">Repeat</keyword>
<dbReference type="PROSITE" id="PS50912">
    <property type="entry name" value="EAR"/>
    <property type="match status" value="1"/>
</dbReference>
<evidence type="ECO:0000256" key="1">
    <source>
        <dbReference type="ARBA" id="ARBA00022729"/>
    </source>
</evidence>
<name>A0A0L0BNY3_LUCCU</name>
<dbReference type="EMBL" id="JRES01001589">
    <property type="protein sequence ID" value="KNC21683.1"/>
    <property type="molecule type" value="Genomic_DNA"/>
</dbReference>
<dbReference type="InterPro" id="IPR009039">
    <property type="entry name" value="EAR"/>
</dbReference>
<evidence type="ECO:0000313" key="4">
    <source>
        <dbReference type="EMBL" id="KNC21683.1"/>
    </source>
</evidence>
<keyword evidence="1" id="KW-0732">Signal</keyword>
<proteinExistence type="predicted"/>
<reference evidence="4 5" key="1">
    <citation type="journal article" date="2015" name="Nat. Commun.">
        <title>Lucilia cuprina genome unlocks parasitic fly biology to underpin future interventions.</title>
        <authorList>
            <person name="Anstead C.A."/>
            <person name="Korhonen P.K."/>
            <person name="Young N.D."/>
            <person name="Hall R.S."/>
            <person name="Jex A.R."/>
            <person name="Murali S.C."/>
            <person name="Hughes D.S."/>
            <person name="Lee S.F."/>
            <person name="Perry T."/>
            <person name="Stroehlein A.J."/>
            <person name="Ansell B.R."/>
            <person name="Breugelmans B."/>
            <person name="Hofmann A."/>
            <person name="Qu J."/>
            <person name="Dugan S."/>
            <person name="Lee S.L."/>
            <person name="Chao H."/>
            <person name="Dinh H."/>
            <person name="Han Y."/>
            <person name="Doddapaneni H.V."/>
            <person name="Worley K.C."/>
            <person name="Muzny D.M."/>
            <person name="Ioannidis P."/>
            <person name="Waterhouse R.M."/>
            <person name="Zdobnov E.M."/>
            <person name="James P.J."/>
            <person name="Bagnall N.H."/>
            <person name="Kotze A.C."/>
            <person name="Gibbs R.A."/>
            <person name="Richards S."/>
            <person name="Batterham P."/>
            <person name="Gasser R.B."/>
        </authorList>
    </citation>
    <scope>NUCLEOTIDE SEQUENCE [LARGE SCALE GENOMIC DNA]</scope>
    <source>
        <strain evidence="4 5">LS</strain>
        <tissue evidence="4">Full body</tissue>
    </source>
</reference>
<organism evidence="4 5">
    <name type="scientific">Lucilia cuprina</name>
    <name type="common">Green bottle fly</name>
    <name type="synonym">Australian sheep blowfly</name>
    <dbReference type="NCBI Taxonomy" id="7375"/>
    <lineage>
        <taxon>Eukaryota</taxon>
        <taxon>Metazoa</taxon>
        <taxon>Ecdysozoa</taxon>
        <taxon>Arthropoda</taxon>
        <taxon>Hexapoda</taxon>
        <taxon>Insecta</taxon>
        <taxon>Pterygota</taxon>
        <taxon>Neoptera</taxon>
        <taxon>Endopterygota</taxon>
        <taxon>Diptera</taxon>
        <taxon>Brachycera</taxon>
        <taxon>Muscomorpha</taxon>
        <taxon>Oestroidea</taxon>
        <taxon>Calliphoridae</taxon>
        <taxon>Luciliinae</taxon>
        <taxon>Lucilia</taxon>
    </lineage>
</organism>
<dbReference type="Proteomes" id="UP000037069">
    <property type="component" value="Unassembled WGS sequence"/>
</dbReference>
<protein>
    <recommendedName>
        <fullName evidence="6">Closca</fullName>
    </recommendedName>
</protein>
<keyword evidence="5" id="KW-1185">Reference proteome</keyword>